<keyword evidence="1" id="KW-0472">Membrane</keyword>
<gene>
    <name evidence="2" type="ORF">M3P09_16950</name>
</gene>
<keyword evidence="3" id="KW-1185">Reference proteome</keyword>
<name>A0ABT0QI76_9FLAO</name>
<dbReference type="EMBL" id="JAMFLZ010000011">
    <property type="protein sequence ID" value="MCL6296696.1"/>
    <property type="molecule type" value="Genomic_DNA"/>
</dbReference>
<dbReference type="SUPFAM" id="SSF46894">
    <property type="entry name" value="C-terminal effector domain of the bipartite response regulators"/>
    <property type="match status" value="1"/>
</dbReference>
<proteinExistence type="predicted"/>
<organism evidence="2 3">
    <name type="scientific">Jejuia spongiicola</name>
    <dbReference type="NCBI Taxonomy" id="2942207"/>
    <lineage>
        <taxon>Bacteria</taxon>
        <taxon>Pseudomonadati</taxon>
        <taxon>Bacteroidota</taxon>
        <taxon>Flavobacteriia</taxon>
        <taxon>Flavobacteriales</taxon>
        <taxon>Flavobacteriaceae</taxon>
        <taxon>Jejuia</taxon>
    </lineage>
</organism>
<feature type="transmembrane region" description="Helical" evidence="1">
    <location>
        <begin position="247"/>
        <end position="267"/>
    </location>
</feature>
<dbReference type="Proteomes" id="UP001165381">
    <property type="component" value="Unassembled WGS sequence"/>
</dbReference>
<keyword evidence="1" id="KW-0812">Transmembrane</keyword>
<accession>A0ABT0QI76</accession>
<protein>
    <recommendedName>
        <fullName evidence="4">HTH luxR-type domain-containing protein</fullName>
    </recommendedName>
</protein>
<reference evidence="2" key="1">
    <citation type="submission" date="2022-05" db="EMBL/GenBank/DDBJ databases">
        <authorList>
            <person name="Park J.-S."/>
        </authorList>
    </citation>
    <scope>NUCLEOTIDE SEQUENCE</scope>
    <source>
        <strain evidence="2">2012CJ34-3</strain>
    </source>
</reference>
<keyword evidence="1" id="KW-1133">Transmembrane helix</keyword>
<dbReference type="Gene3D" id="1.10.10.10">
    <property type="entry name" value="Winged helix-like DNA-binding domain superfamily/Winged helix DNA-binding domain"/>
    <property type="match status" value="1"/>
</dbReference>
<comment type="caution">
    <text evidence="2">The sequence shown here is derived from an EMBL/GenBank/DDBJ whole genome shotgun (WGS) entry which is preliminary data.</text>
</comment>
<dbReference type="InterPro" id="IPR036388">
    <property type="entry name" value="WH-like_DNA-bd_sf"/>
</dbReference>
<dbReference type="InterPro" id="IPR016032">
    <property type="entry name" value="Sig_transdc_resp-reg_C-effctor"/>
</dbReference>
<sequence>MKSFSLLKTLTILLFTFFVFHNGYGQVKIIKTGDEWEFNDDGIEPPKDWIKQKNIINNWKTGASPLGYGSSLIKTTVSYGSDSENKHITKYFKKTFIVDDPYAYLIYKLNVQRDDGIVIYLNGHEVMRDNMPDGEITNETTAVDLIFTDATEKITHTKLLSPDLLNQGLNTICASVHQARKISSDCIFNLEIIGDNSAESIPLLLKEQAIKNLSLDIKLKEVNHKQELEKKELRIEFIEHSKNNYKISLFIICGILLLCILAFLYVFRNFIKKEKIYTENILDLKEANKNKDREMMNFSLSSLNNKQYLKELKRELEFNIKNKTSLEQKGIKRIVNQIDYNLDHDEGWENLKKHFNAVHSGFFDKLIKLHPSLSEVELRHCIFIKLHMQTKEIANLLHIDPRSVQASRYRLKKKMNLNENTDLKEYLLSV</sequence>
<evidence type="ECO:0000256" key="1">
    <source>
        <dbReference type="SAM" id="Phobius"/>
    </source>
</evidence>
<evidence type="ECO:0000313" key="3">
    <source>
        <dbReference type="Proteomes" id="UP001165381"/>
    </source>
</evidence>
<evidence type="ECO:0008006" key="4">
    <source>
        <dbReference type="Google" id="ProtNLM"/>
    </source>
</evidence>
<dbReference type="RefSeq" id="WP_249974019.1">
    <property type="nucleotide sequence ID" value="NZ_JAMFLZ010000011.1"/>
</dbReference>
<dbReference type="Gene3D" id="2.60.120.260">
    <property type="entry name" value="Galactose-binding domain-like"/>
    <property type="match status" value="1"/>
</dbReference>
<evidence type="ECO:0000313" key="2">
    <source>
        <dbReference type="EMBL" id="MCL6296696.1"/>
    </source>
</evidence>